<reference evidence="2" key="1">
    <citation type="submission" date="2022-01" db="EMBL/GenBank/DDBJ databases">
        <authorList>
            <person name="King R."/>
        </authorList>
    </citation>
    <scope>NUCLEOTIDE SEQUENCE</scope>
</reference>
<protein>
    <submittedName>
        <fullName evidence="2">Uncharacterized protein</fullName>
    </submittedName>
</protein>
<accession>A0A9N9S856</accession>
<keyword evidence="1" id="KW-0472">Membrane</keyword>
<dbReference type="PROSITE" id="PS51257">
    <property type="entry name" value="PROKAR_LIPOPROTEIN"/>
    <property type="match status" value="1"/>
</dbReference>
<organism evidence="2 3">
    <name type="scientific">Chironomus riparius</name>
    <dbReference type="NCBI Taxonomy" id="315576"/>
    <lineage>
        <taxon>Eukaryota</taxon>
        <taxon>Metazoa</taxon>
        <taxon>Ecdysozoa</taxon>
        <taxon>Arthropoda</taxon>
        <taxon>Hexapoda</taxon>
        <taxon>Insecta</taxon>
        <taxon>Pterygota</taxon>
        <taxon>Neoptera</taxon>
        <taxon>Endopterygota</taxon>
        <taxon>Diptera</taxon>
        <taxon>Nematocera</taxon>
        <taxon>Chironomoidea</taxon>
        <taxon>Chironomidae</taxon>
        <taxon>Chironominae</taxon>
        <taxon>Chironomus</taxon>
    </lineage>
</organism>
<keyword evidence="1" id="KW-0812">Transmembrane</keyword>
<dbReference type="EMBL" id="OU895880">
    <property type="protein sequence ID" value="CAG9810050.1"/>
    <property type="molecule type" value="Genomic_DNA"/>
</dbReference>
<proteinExistence type="predicted"/>
<dbReference type="AlphaFoldDB" id="A0A9N9S856"/>
<keyword evidence="3" id="KW-1185">Reference proteome</keyword>
<sequence length="65" mass="7755">MEDHNFKMEVMTIFMWINGNLILACWNSAEPRRVYWRGYTNVKASEFQNSNVKTPEHWYSSVKAP</sequence>
<evidence type="ECO:0000313" key="3">
    <source>
        <dbReference type="Proteomes" id="UP001153620"/>
    </source>
</evidence>
<gene>
    <name evidence="2" type="ORF">CHIRRI_LOCUS12867</name>
</gene>
<evidence type="ECO:0000256" key="1">
    <source>
        <dbReference type="SAM" id="Phobius"/>
    </source>
</evidence>
<reference evidence="2" key="2">
    <citation type="submission" date="2022-10" db="EMBL/GenBank/DDBJ databases">
        <authorList>
            <consortium name="ENA_rothamsted_submissions"/>
            <consortium name="culmorum"/>
            <person name="King R."/>
        </authorList>
    </citation>
    <scope>NUCLEOTIDE SEQUENCE</scope>
</reference>
<feature type="transmembrane region" description="Helical" evidence="1">
    <location>
        <begin position="12"/>
        <end position="29"/>
    </location>
</feature>
<dbReference type="Proteomes" id="UP001153620">
    <property type="component" value="Chromosome 4"/>
</dbReference>
<keyword evidence="1" id="KW-1133">Transmembrane helix</keyword>
<name>A0A9N9S856_9DIPT</name>
<evidence type="ECO:0000313" key="2">
    <source>
        <dbReference type="EMBL" id="CAG9810050.1"/>
    </source>
</evidence>